<reference evidence="2 3" key="1">
    <citation type="submission" date="2024-09" db="EMBL/GenBank/DDBJ databases">
        <authorList>
            <person name="Sun Q."/>
            <person name="Mori K."/>
        </authorList>
    </citation>
    <scope>NUCLEOTIDE SEQUENCE [LARGE SCALE GENOMIC DNA]</scope>
    <source>
        <strain evidence="2 3">CCM 7706</strain>
    </source>
</reference>
<keyword evidence="3" id="KW-1185">Reference proteome</keyword>
<name>A0ABV6CS58_9SPHN</name>
<keyword evidence="1" id="KW-0812">Transmembrane</keyword>
<evidence type="ECO:0000256" key="1">
    <source>
        <dbReference type="SAM" id="Phobius"/>
    </source>
</evidence>
<keyword evidence="1" id="KW-1133">Transmembrane helix</keyword>
<keyword evidence="1" id="KW-0472">Membrane</keyword>
<sequence>MGRILAFTRSSRHVSRAERLRPFIVGGCALALILARDALPF</sequence>
<proteinExistence type="predicted"/>
<evidence type="ECO:0000313" key="2">
    <source>
        <dbReference type="EMBL" id="MFC0203564.1"/>
    </source>
</evidence>
<organism evidence="2 3">
    <name type="scientific">Novosphingobium soli</name>
    <dbReference type="NCBI Taxonomy" id="574956"/>
    <lineage>
        <taxon>Bacteria</taxon>
        <taxon>Pseudomonadati</taxon>
        <taxon>Pseudomonadota</taxon>
        <taxon>Alphaproteobacteria</taxon>
        <taxon>Sphingomonadales</taxon>
        <taxon>Sphingomonadaceae</taxon>
        <taxon>Novosphingobium</taxon>
    </lineage>
</organism>
<dbReference type="Proteomes" id="UP001589798">
    <property type="component" value="Unassembled WGS sequence"/>
</dbReference>
<accession>A0ABV6CS58</accession>
<feature type="transmembrane region" description="Helical" evidence="1">
    <location>
        <begin position="20"/>
        <end position="39"/>
    </location>
</feature>
<dbReference type="RefSeq" id="WP_379556429.1">
    <property type="nucleotide sequence ID" value="NZ_JBHUKO010000002.1"/>
</dbReference>
<dbReference type="EMBL" id="JBHLWK010000008">
    <property type="protein sequence ID" value="MFC0203564.1"/>
    <property type="molecule type" value="Genomic_DNA"/>
</dbReference>
<gene>
    <name evidence="2" type="ORF">ACFFJC_04675</name>
</gene>
<evidence type="ECO:0000313" key="3">
    <source>
        <dbReference type="Proteomes" id="UP001589798"/>
    </source>
</evidence>
<comment type="caution">
    <text evidence="2">The sequence shown here is derived from an EMBL/GenBank/DDBJ whole genome shotgun (WGS) entry which is preliminary data.</text>
</comment>
<protein>
    <submittedName>
        <fullName evidence="2">Uncharacterized protein</fullName>
    </submittedName>
</protein>